<dbReference type="Proteomes" id="UP001595377">
    <property type="component" value="Unassembled WGS sequence"/>
</dbReference>
<dbReference type="PANTHER" id="PTHR11552:SF147">
    <property type="entry name" value="CHOLINE DEHYDROGENASE, MITOCHONDRIAL"/>
    <property type="match status" value="1"/>
</dbReference>
<proteinExistence type="inferred from homology"/>
<sequence>MAEPMSADFVIVGGGSSGCALAARLSADPACSVILLEAGNRDTSPYIHLPVAYYKTTGPNFTWGFETAPQKHQGDIRLPYAQARVIGGGSSINAQVYIRGNPQDFDGWRDTHGCTGWGYDDVLPYFKRAEGNQSLAGETHGIDGPLLVSDPSYVSPLSHAWIQACQEAGIPPNRDFNSGNQAGSGLYQVTNRAGRRSSAANCYLRPALKRPNLRVVTRAQARRVILENNRATGVEADIGGTARTIRANREVILTSGAIGTPKLLMLSGIGPAADLKAHGIDVVRDSPDIGRNLQDHLDIFLVYEVANANSYDKYKKLHWQAWAGMQFALFRSGPVTSNIVEAGGFWWSGPKEGLPDVQFHFLAGAGVDEGVPDIPGGAGCTLNAYLVRPKSRGTVTLRSARAGDHPVIDPNFLSHPDDLAGTIASIKLGRKIMEQDAISRYLVREHYPGAQTESDADLEAFVRKASRTGYHPSCTCRMGEDEASVVDTRLRVRGVEGLRIADASVMPQLVSGNTNATTIMIAERAADMILGNRMQMQGAA</sequence>
<evidence type="ECO:0000256" key="2">
    <source>
        <dbReference type="ARBA" id="ARBA00010790"/>
    </source>
</evidence>
<dbReference type="InterPro" id="IPR000172">
    <property type="entry name" value="GMC_OxRdtase_N"/>
</dbReference>
<dbReference type="InterPro" id="IPR036188">
    <property type="entry name" value="FAD/NAD-bd_sf"/>
</dbReference>
<name>A0ABV7DFA9_9HYPH</name>
<dbReference type="RefSeq" id="WP_257318277.1">
    <property type="nucleotide sequence ID" value="NZ_JANFDG010000047.1"/>
</dbReference>
<dbReference type="EMBL" id="JBHRSP010000013">
    <property type="protein sequence ID" value="MFC3072980.1"/>
    <property type="molecule type" value="Genomic_DNA"/>
</dbReference>
<evidence type="ECO:0000256" key="1">
    <source>
        <dbReference type="ARBA" id="ARBA00001974"/>
    </source>
</evidence>
<dbReference type="Pfam" id="PF05199">
    <property type="entry name" value="GMC_oxred_C"/>
    <property type="match status" value="1"/>
</dbReference>
<evidence type="ECO:0000313" key="8">
    <source>
        <dbReference type="EMBL" id="MFC3072980.1"/>
    </source>
</evidence>
<keyword evidence="4 5" id="KW-0274">FAD</keyword>
<accession>A0ABV7DFA9</accession>
<keyword evidence="9" id="KW-1185">Reference proteome</keyword>
<keyword evidence="3 5" id="KW-0285">Flavoprotein</keyword>
<feature type="domain" description="Glucose-methanol-choline oxidoreductase N-terminal" evidence="6">
    <location>
        <begin position="83"/>
        <end position="106"/>
    </location>
</feature>
<dbReference type="PIRSF" id="PIRSF000137">
    <property type="entry name" value="Alcohol_oxidase"/>
    <property type="match status" value="1"/>
</dbReference>
<evidence type="ECO:0000256" key="3">
    <source>
        <dbReference type="ARBA" id="ARBA00022630"/>
    </source>
</evidence>
<comment type="cofactor">
    <cofactor evidence="1">
        <name>FAD</name>
        <dbReference type="ChEBI" id="CHEBI:57692"/>
    </cofactor>
</comment>
<comment type="similarity">
    <text evidence="2 5">Belongs to the GMC oxidoreductase family.</text>
</comment>
<dbReference type="InterPro" id="IPR012132">
    <property type="entry name" value="GMC_OxRdtase"/>
</dbReference>
<evidence type="ECO:0000313" key="9">
    <source>
        <dbReference type="Proteomes" id="UP001595377"/>
    </source>
</evidence>
<dbReference type="PROSITE" id="PS00623">
    <property type="entry name" value="GMC_OXRED_1"/>
    <property type="match status" value="1"/>
</dbReference>
<comment type="caution">
    <text evidence="8">The sequence shown here is derived from an EMBL/GenBank/DDBJ whole genome shotgun (WGS) entry which is preliminary data.</text>
</comment>
<gene>
    <name evidence="8" type="ORF">ACFOHH_07695</name>
</gene>
<dbReference type="PROSITE" id="PS00624">
    <property type="entry name" value="GMC_OXRED_2"/>
    <property type="match status" value="1"/>
</dbReference>
<dbReference type="SUPFAM" id="SSF51905">
    <property type="entry name" value="FAD/NAD(P)-binding domain"/>
    <property type="match status" value="1"/>
</dbReference>
<dbReference type="Gene3D" id="3.30.560.10">
    <property type="entry name" value="Glucose Oxidase, domain 3"/>
    <property type="match status" value="1"/>
</dbReference>
<evidence type="ECO:0000256" key="4">
    <source>
        <dbReference type="ARBA" id="ARBA00022827"/>
    </source>
</evidence>
<evidence type="ECO:0000259" key="7">
    <source>
        <dbReference type="PROSITE" id="PS00624"/>
    </source>
</evidence>
<dbReference type="SUPFAM" id="SSF54373">
    <property type="entry name" value="FAD-linked reductases, C-terminal domain"/>
    <property type="match status" value="1"/>
</dbReference>
<protein>
    <submittedName>
        <fullName evidence="8">GMC family oxidoreductase</fullName>
    </submittedName>
</protein>
<dbReference type="InterPro" id="IPR007867">
    <property type="entry name" value="GMC_OxRtase_C"/>
</dbReference>
<dbReference type="Gene3D" id="3.50.50.60">
    <property type="entry name" value="FAD/NAD(P)-binding domain"/>
    <property type="match status" value="1"/>
</dbReference>
<reference evidence="9" key="1">
    <citation type="journal article" date="2019" name="Int. J. Syst. Evol. Microbiol.">
        <title>The Global Catalogue of Microorganisms (GCM) 10K type strain sequencing project: providing services to taxonomists for standard genome sequencing and annotation.</title>
        <authorList>
            <consortium name="The Broad Institute Genomics Platform"/>
            <consortium name="The Broad Institute Genome Sequencing Center for Infectious Disease"/>
            <person name="Wu L."/>
            <person name="Ma J."/>
        </authorList>
    </citation>
    <scope>NUCLEOTIDE SEQUENCE [LARGE SCALE GENOMIC DNA]</scope>
    <source>
        <strain evidence="9">KCTC 52677</strain>
    </source>
</reference>
<evidence type="ECO:0000259" key="6">
    <source>
        <dbReference type="PROSITE" id="PS00623"/>
    </source>
</evidence>
<feature type="domain" description="Glucose-methanol-choline oxidoreductase N-terminal" evidence="7">
    <location>
        <begin position="256"/>
        <end position="270"/>
    </location>
</feature>
<dbReference type="Pfam" id="PF00732">
    <property type="entry name" value="GMC_oxred_N"/>
    <property type="match status" value="1"/>
</dbReference>
<evidence type="ECO:0000256" key="5">
    <source>
        <dbReference type="RuleBase" id="RU003968"/>
    </source>
</evidence>
<organism evidence="8 9">
    <name type="scientific">Shinella pollutisoli</name>
    <dbReference type="NCBI Taxonomy" id="2250594"/>
    <lineage>
        <taxon>Bacteria</taxon>
        <taxon>Pseudomonadati</taxon>
        <taxon>Pseudomonadota</taxon>
        <taxon>Alphaproteobacteria</taxon>
        <taxon>Hyphomicrobiales</taxon>
        <taxon>Rhizobiaceae</taxon>
        <taxon>Shinella</taxon>
    </lineage>
</organism>
<dbReference type="PANTHER" id="PTHR11552">
    <property type="entry name" value="GLUCOSE-METHANOL-CHOLINE GMC OXIDOREDUCTASE"/>
    <property type="match status" value="1"/>
</dbReference>